<dbReference type="PANTHER" id="PTHR19818:SF139">
    <property type="entry name" value="PAIR-RULE PROTEIN ODD-PAIRED"/>
    <property type="match status" value="1"/>
</dbReference>
<keyword evidence="4" id="KW-0862">Zinc</keyword>
<feature type="region of interest" description="Disordered" evidence="6">
    <location>
        <begin position="114"/>
        <end position="134"/>
    </location>
</feature>
<keyword evidence="2" id="KW-0677">Repeat</keyword>
<organism evidence="8 9">
    <name type="scientific">Sporothrix epigloea</name>
    <dbReference type="NCBI Taxonomy" id="1892477"/>
    <lineage>
        <taxon>Eukaryota</taxon>
        <taxon>Fungi</taxon>
        <taxon>Dikarya</taxon>
        <taxon>Ascomycota</taxon>
        <taxon>Pezizomycotina</taxon>
        <taxon>Sordariomycetes</taxon>
        <taxon>Sordariomycetidae</taxon>
        <taxon>Ophiostomatales</taxon>
        <taxon>Ophiostomataceae</taxon>
        <taxon>Sporothrix</taxon>
    </lineage>
</organism>
<sequence length="717" mass="77793">MENGSQSQRASLLYPYDGSFDNAVPSDGQSSLPEAGMSDTWKMFGLQSPQCISQQQLSGLNLGFRTPHDDLCAHPPKCPTTGSHFGSNGSNYNHPDTGGSASLSHMLFHTRHYDPHTLSGSSSNQNSHQLQSLPASSGGEYVDGLNLMDFSTTSCLSQNDMHTSTSTSMSAANTQSAFQSDFSEQLSALSSPTTHASVCPGTCQGTEDDADTDCDSDCGVGVICTDSACSDDPSGCCLDENCLQEQNLASSTGPNITSEDAIAAAALTSFVEQQRQHQQSQAAAAVEDGIQSHGNNHHSVSASSGPNCLPLGLGLDMCISPQFLVNYQHLRDAHNPFNHSECTASYCPVEDPNFYEECHIRHLPKSQCGLFDNIDFDMLMDETAGRSHVHTHSGNHSHNHNHLDSVECGAKFANSEAMIEHLWNEHRKSLNLLQQFPTSFNQVAAIDSSAVSSVSLSSQDVAKTPPFSASSQYPYTGISLPEATFSTYYEYDHGQTDGQFGGFKDTAVQLQLQNPTTAVPQTEMKLGSLQKEVVQQSGATDSARDQCPQTFECVWCDAVDGPPCGRVFDSASELHGHVLSTHTHQLKRDIGGTYSCGWLGCNRRDSGEKGGFAQKSKIDRHMQVHTGTMHIRTHTKVRPLKCPYCDKEFSESSNLSKHKRIHNGEGQYECKFPGCKRLFHRKDQLRRHSAQHSKSTLPSVIVKPLSSSSVAVNKVAV</sequence>
<evidence type="ECO:0000313" key="9">
    <source>
        <dbReference type="Proteomes" id="UP001642502"/>
    </source>
</evidence>
<dbReference type="PROSITE" id="PS00028">
    <property type="entry name" value="ZINC_FINGER_C2H2_1"/>
    <property type="match status" value="2"/>
</dbReference>
<name>A0ABP0D7Q9_9PEZI</name>
<evidence type="ECO:0000256" key="2">
    <source>
        <dbReference type="ARBA" id="ARBA00022737"/>
    </source>
</evidence>
<feature type="compositionally biased region" description="Low complexity" evidence="6">
    <location>
        <begin position="118"/>
        <end position="133"/>
    </location>
</feature>
<dbReference type="InterPro" id="IPR013087">
    <property type="entry name" value="Znf_C2H2_type"/>
</dbReference>
<dbReference type="InterPro" id="IPR036236">
    <property type="entry name" value="Znf_C2H2_sf"/>
</dbReference>
<reference evidence="8 9" key="1">
    <citation type="submission" date="2024-01" db="EMBL/GenBank/DDBJ databases">
        <authorList>
            <person name="Allen C."/>
            <person name="Tagirdzhanova G."/>
        </authorList>
    </citation>
    <scope>NUCLEOTIDE SEQUENCE [LARGE SCALE GENOMIC DNA]</scope>
    <source>
        <strain evidence="8 9">CBS 119000</strain>
    </source>
</reference>
<evidence type="ECO:0000313" key="8">
    <source>
        <dbReference type="EMBL" id="CAK7263260.1"/>
    </source>
</evidence>
<dbReference type="InterPro" id="IPR050329">
    <property type="entry name" value="GLI_C2H2-zinc-finger"/>
</dbReference>
<gene>
    <name evidence="8" type="primary">SUR1</name>
    <name evidence="8" type="ORF">SEPCBS119000_000406</name>
</gene>
<feature type="domain" description="C2H2-type" evidence="7">
    <location>
        <begin position="668"/>
        <end position="697"/>
    </location>
</feature>
<feature type="domain" description="C2H2-type" evidence="7">
    <location>
        <begin position="640"/>
        <end position="667"/>
    </location>
</feature>
<dbReference type="Gene3D" id="3.30.160.60">
    <property type="entry name" value="Classic Zinc Finger"/>
    <property type="match status" value="3"/>
</dbReference>
<dbReference type="SMART" id="SM00355">
    <property type="entry name" value="ZnF_C2H2"/>
    <property type="match status" value="4"/>
</dbReference>
<protein>
    <submittedName>
        <fullName evidence="8">Zinc-finger protein</fullName>
    </submittedName>
</protein>
<dbReference type="GO" id="GO:0008270">
    <property type="term" value="F:zinc ion binding"/>
    <property type="evidence" value="ECO:0007669"/>
    <property type="project" value="UniProtKB-KW"/>
</dbReference>
<keyword evidence="9" id="KW-1185">Reference proteome</keyword>
<dbReference type="Proteomes" id="UP001642502">
    <property type="component" value="Unassembled WGS sequence"/>
</dbReference>
<keyword evidence="1" id="KW-0479">Metal-binding</keyword>
<dbReference type="EMBL" id="CAWUON010000002">
    <property type="protein sequence ID" value="CAK7263260.1"/>
    <property type="molecule type" value="Genomic_DNA"/>
</dbReference>
<dbReference type="SUPFAM" id="SSF57667">
    <property type="entry name" value="beta-beta-alpha zinc fingers"/>
    <property type="match status" value="1"/>
</dbReference>
<proteinExistence type="predicted"/>
<evidence type="ECO:0000256" key="6">
    <source>
        <dbReference type="SAM" id="MobiDB-lite"/>
    </source>
</evidence>
<keyword evidence="3 5" id="KW-0863">Zinc-finger</keyword>
<dbReference type="Pfam" id="PF00096">
    <property type="entry name" value="zf-C2H2"/>
    <property type="match status" value="1"/>
</dbReference>
<dbReference type="PANTHER" id="PTHR19818">
    <property type="entry name" value="ZINC FINGER PROTEIN ZIC AND GLI"/>
    <property type="match status" value="1"/>
</dbReference>
<accession>A0ABP0D7Q9</accession>
<feature type="domain" description="C2H2-type" evidence="7">
    <location>
        <begin position="551"/>
        <end position="587"/>
    </location>
</feature>
<evidence type="ECO:0000256" key="5">
    <source>
        <dbReference type="PROSITE-ProRule" id="PRU00042"/>
    </source>
</evidence>
<evidence type="ECO:0000256" key="4">
    <source>
        <dbReference type="ARBA" id="ARBA00022833"/>
    </source>
</evidence>
<evidence type="ECO:0000259" key="7">
    <source>
        <dbReference type="PROSITE" id="PS50157"/>
    </source>
</evidence>
<evidence type="ECO:0000256" key="1">
    <source>
        <dbReference type="ARBA" id="ARBA00022723"/>
    </source>
</evidence>
<comment type="caution">
    <text evidence="8">The sequence shown here is derived from an EMBL/GenBank/DDBJ whole genome shotgun (WGS) entry which is preliminary data.</text>
</comment>
<dbReference type="PROSITE" id="PS50157">
    <property type="entry name" value="ZINC_FINGER_C2H2_2"/>
    <property type="match status" value="3"/>
</dbReference>
<evidence type="ECO:0000256" key="3">
    <source>
        <dbReference type="ARBA" id="ARBA00022771"/>
    </source>
</evidence>